<dbReference type="GO" id="GO:0022857">
    <property type="term" value="F:transmembrane transporter activity"/>
    <property type="evidence" value="ECO:0007669"/>
    <property type="project" value="InterPro"/>
</dbReference>
<dbReference type="Pfam" id="PF07690">
    <property type="entry name" value="MFS_1"/>
    <property type="match status" value="1"/>
</dbReference>
<gene>
    <name evidence="7" type="ORF">CAMP_LOCUS10872</name>
</gene>
<proteinExistence type="predicted"/>
<evidence type="ECO:0000256" key="3">
    <source>
        <dbReference type="ARBA" id="ARBA00022989"/>
    </source>
</evidence>
<feature type="transmembrane region" description="Helical" evidence="5">
    <location>
        <begin position="49"/>
        <end position="69"/>
    </location>
</feature>
<feature type="transmembrane region" description="Helical" evidence="5">
    <location>
        <begin position="161"/>
        <end position="181"/>
    </location>
</feature>
<evidence type="ECO:0000256" key="2">
    <source>
        <dbReference type="ARBA" id="ARBA00022692"/>
    </source>
</evidence>
<comment type="subcellular location">
    <subcellularLocation>
        <location evidence="1">Membrane</location>
        <topology evidence="1">Multi-pass membrane protein</topology>
    </subcellularLocation>
</comment>
<keyword evidence="8" id="KW-1185">Reference proteome</keyword>
<dbReference type="InterPro" id="IPR036259">
    <property type="entry name" value="MFS_trans_sf"/>
</dbReference>
<organism evidence="7 8">
    <name type="scientific">Caenorhabditis angaria</name>
    <dbReference type="NCBI Taxonomy" id="860376"/>
    <lineage>
        <taxon>Eukaryota</taxon>
        <taxon>Metazoa</taxon>
        <taxon>Ecdysozoa</taxon>
        <taxon>Nematoda</taxon>
        <taxon>Chromadorea</taxon>
        <taxon>Rhabditida</taxon>
        <taxon>Rhabditina</taxon>
        <taxon>Rhabditomorpha</taxon>
        <taxon>Rhabditoidea</taxon>
        <taxon>Rhabditidae</taxon>
        <taxon>Peloderinae</taxon>
        <taxon>Caenorhabditis</taxon>
    </lineage>
</organism>
<dbReference type="EMBL" id="CANHGI010000004">
    <property type="protein sequence ID" value="CAI5448235.1"/>
    <property type="molecule type" value="Genomic_DNA"/>
</dbReference>
<feature type="transmembrane region" description="Helical" evidence="5">
    <location>
        <begin position="430"/>
        <end position="451"/>
    </location>
</feature>
<comment type="caution">
    <text evidence="7">The sequence shown here is derived from an EMBL/GenBank/DDBJ whole genome shotgun (WGS) entry which is preliminary data.</text>
</comment>
<feature type="transmembrane region" description="Helical" evidence="5">
    <location>
        <begin position="369"/>
        <end position="388"/>
    </location>
</feature>
<feature type="transmembrane region" description="Helical" evidence="5">
    <location>
        <begin position="342"/>
        <end position="362"/>
    </location>
</feature>
<dbReference type="GO" id="GO:0016020">
    <property type="term" value="C:membrane"/>
    <property type="evidence" value="ECO:0007669"/>
    <property type="project" value="UniProtKB-SubCell"/>
</dbReference>
<dbReference type="OrthoDB" id="5141738at2759"/>
<feature type="transmembrane region" description="Helical" evidence="5">
    <location>
        <begin position="463"/>
        <end position="480"/>
    </location>
</feature>
<evidence type="ECO:0000259" key="6">
    <source>
        <dbReference type="PROSITE" id="PS50850"/>
    </source>
</evidence>
<sequence>MSTEPITFEEPLLPVERKESTRKEDQTEKPRVAVTAEDLLDQIGIWHPYPLFITFSMAFLWFLSVMCTMSPSYMAPTKPCIENCTFLTVQDEFHTSYNNSTLLAPGEMTSSIFFLGNGVLGQIFAILADRIGRRPVLVLCLFISGISGIFASLAPNYIAMLIGRFFQGSCFTVLTMVNWVMCCESISFSGHGYASVLFGCCWVLGYLVISPLAMLFTNWRHVQLFTSIPTLLFGIVMFFTLPESVAFLVMKKKRDGLVKWVDMATRVSQHDIDADFDQIVATNNTTEDGSSQSLLDILKFIIQGKSILINTILETCIWVVDFMMYTALSLSATSIDKSNEHVSYIFSGIVELPAYFILPAAIDCLGRKPTVMASHMISAFALLSMYLFDSDNDKYIYIIIWLTAKFAVTCSFMLCFVYGAELFPTKCRSICLGICATISNFGAMMAPHITIMDERLNFPGLHNLFYALCSFACTILMTILPETKENLMNPSQQQSIA</sequence>
<keyword evidence="3 5" id="KW-1133">Transmembrane helix</keyword>
<evidence type="ECO:0000313" key="7">
    <source>
        <dbReference type="EMBL" id="CAI5448235.1"/>
    </source>
</evidence>
<evidence type="ECO:0000256" key="4">
    <source>
        <dbReference type="ARBA" id="ARBA00023136"/>
    </source>
</evidence>
<feature type="transmembrane region" description="Helical" evidence="5">
    <location>
        <begin position="307"/>
        <end position="330"/>
    </location>
</feature>
<dbReference type="PROSITE" id="PS50850">
    <property type="entry name" value="MFS"/>
    <property type="match status" value="1"/>
</dbReference>
<dbReference type="AlphaFoldDB" id="A0A9P1IMA1"/>
<evidence type="ECO:0000256" key="1">
    <source>
        <dbReference type="ARBA" id="ARBA00004141"/>
    </source>
</evidence>
<accession>A0A9P1IMA1</accession>
<dbReference type="PANTHER" id="PTHR24064">
    <property type="entry name" value="SOLUTE CARRIER FAMILY 22 MEMBER"/>
    <property type="match status" value="1"/>
</dbReference>
<feature type="transmembrane region" description="Helical" evidence="5">
    <location>
        <begin position="394"/>
        <end position="418"/>
    </location>
</feature>
<reference evidence="7" key="1">
    <citation type="submission" date="2022-11" db="EMBL/GenBank/DDBJ databases">
        <authorList>
            <person name="Kikuchi T."/>
        </authorList>
    </citation>
    <scope>NUCLEOTIDE SEQUENCE</scope>
    <source>
        <strain evidence="7">PS1010</strain>
    </source>
</reference>
<feature type="domain" description="Major facilitator superfamily (MFS) profile" evidence="6">
    <location>
        <begin position="50"/>
        <end position="484"/>
    </location>
</feature>
<name>A0A9P1IMA1_9PELO</name>
<dbReference type="Gene3D" id="1.20.1250.20">
    <property type="entry name" value="MFS general substrate transporter like domains"/>
    <property type="match status" value="1"/>
</dbReference>
<evidence type="ECO:0000256" key="5">
    <source>
        <dbReference type="SAM" id="Phobius"/>
    </source>
</evidence>
<dbReference type="Proteomes" id="UP001152747">
    <property type="component" value="Unassembled WGS sequence"/>
</dbReference>
<keyword evidence="4 5" id="KW-0472">Membrane</keyword>
<dbReference type="InterPro" id="IPR020846">
    <property type="entry name" value="MFS_dom"/>
</dbReference>
<feature type="transmembrane region" description="Helical" evidence="5">
    <location>
        <begin position="136"/>
        <end position="155"/>
    </location>
</feature>
<feature type="transmembrane region" description="Helical" evidence="5">
    <location>
        <begin position="228"/>
        <end position="250"/>
    </location>
</feature>
<dbReference type="SUPFAM" id="SSF103473">
    <property type="entry name" value="MFS general substrate transporter"/>
    <property type="match status" value="1"/>
</dbReference>
<keyword evidence="2 5" id="KW-0812">Transmembrane</keyword>
<dbReference type="InterPro" id="IPR011701">
    <property type="entry name" value="MFS"/>
</dbReference>
<evidence type="ECO:0000313" key="8">
    <source>
        <dbReference type="Proteomes" id="UP001152747"/>
    </source>
</evidence>
<feature type="transmembrane region" description="Helical" evidence="5">
    <location>
        <begin position="193"/>
        <end position="216"/>
    </location>
</feature>
<protein>
    <recommendedName>
        <fullName evidence="6">Major facilitator superfamily (MFS) profile domain-containing protein</fullName>
    </recommendedName>
</protein>